<keyword evidence="3" id="KW-0862">Zinc</keyword>
<reference evidence="6 7" key="1">
    <citation type="journal article" date="2012" name="BMC Genomics">
        <title>Sequencing the genome of Marssonina brunnea reveals fungus-poplar co-evolution.</title>
        <authorList>
            <person name="Zhu S."/>
            <person name="Cao Y.-Z."/>
            <person name="Jiang C."/>
            <person name="Tan B.-Y."/>
            <person name="Wang Z."/>
            <person name="Feng S."/>
            <person name="Zhang L."/>
            <person name="Su X.-H."/>
            <person name="Brejova B."/>
            <person name="Vinar T."/>
            <person name="Xu M."/>
            <person name="Wang M.-X."/>
            <person name="Zhang S.-G."/>
            <person name="Huang M.-R."/>
            <person name="Wu R."/>
            <person name="Zhou Y."/>
        </authorList>
    </citation>
    <scope>NUCLEOTIDE SEQUENCE [LARGE SCALE GENOMIC DNA]</scope>
    <source>
        <strain evidence="6 7">MB_m1</strain>
    </source>
</reference>
<accession>K1WW19</accession>
<sequence length="450" mass="50292">MGTDLILFPGPVLAAKGAACFTCFAQLPTLNKCSRCKRIRYCSQKCQKKDWNDGHKKLCKVLLGLSDFYPPVEAQTWQQYRQQVLSSVAALRVCGAQVKPITLNDERILLYQAYCSNCYRTPLQLAPDTKLKLCPNCFIAATCTSCSSTPETHACAKLFSIARAEMFAIDHFLKTGEPTIQMPTELPRSTYRPLSTAASWLDYFTVISEKSMLVGKISPDLQPLQPEYDQLASALTAASDKHSMILTTLAAFEAAIPDLPTKEHITLHLVGATGKELDALMLFEELLHLLPKLRALSYAFVGPQLPKPMEGTHSVALDCCPPCTNAGRSRTMSMFQGSYHEYVKGADFALPDLAVVFHSGHSQEAQEEWKPTIEYLVEAGFPTAFTTFNEKEMLEETQGLRRMGAKFVQEGEKNRWMGMRPLLDPMEEEEGSVYHMNMYWYMIAGSGMRT</sequence>
<dbReference type="PROSITE" id="PS01360">
    <property type="entry name" value="ZF_MYND_1"/>
    <property type="match status" value="1"/>
</dbReference>
<dbReference type="OrthoDB" id="432970at2759"/>
<dbReference type="EMBL" id="JH921437">
    <property type="protein sequence ID" value="EKD17206.1"/>
    <property type="molecule type" value="Genomic_DNA"/>
</dbReference>
<evidence type="ECO:0000256" key="1">
    <source>
        <dbReference type="ARBA" id="ARBA00022723"/>
    </source>
</evidence>
<dbReference type="RefSeq" id="XP_007292672.1">
    <property type="nucleotide sequence ID" value="XM_007292610.1"/>
</dbReference>
<organism evidence="6 7">
    <name type="scientific">Marssonina brunnea f. sp. multigermtubi (strain MB_m1)</name>
    <name type="common">Marssonina leaf spot fungus</name>
    <dbReference type="NCBI Taxonomy" id="1072389"/>
    <lineage>
        <taxon>Eukaryota</taxon>
        <taxon>Fungi</taxon>
        <taxon>Dikarya</taxon>
        <taxon>Ascomycota</taxon>
        <taxon>Pezizomycotina</taxon>
        <taxon>Leotiomycetes</taxon>
        <taxon>Helotiales</taxon>
        <taxon>Drepanopezizaceae</taxon>
        <taxon>Drepanopeziza</taxon>
    </lineage>
</organism>
<evidence type="ECO:0000256" key="2">
    <source>
        <dbReference type="ARBA" id="ARBA00022771"/>
    </source>
</evidence>
<dbReference type="PROSITE" id="PS50865">
    <property type="entry name" value="ZF_MYND_2"/>
    <property type="match status" value="1"/>
</dbReference>
<dbReference type="PANTHER" id="PTHR46920">
    <property type="match status" value="1"/>
</dbReference>
<dbReference type="Gene3D" id="6.10.140.2220">
    <property type="match status" value="1"/>
</dbReference>
<dbReference type="KEGG" id="mbe:MBM_04783"/>
<dbReference type="HOGENOM" id="CLU_578884_0_0_1"/>
<keyword evidence="1" id="KW-0479">Metal-binding</keyword>
<dbReference type="GO" id="GO:0008270">
    <property type="term" value="F:zinc ion binding"/>
    <property type="evidence" value="ECO:0007669"/>
    <property type="project" value="UniProtKB-KW"/>
</dbReference>
<dbReference type="InterPro" id="IPR052839">
    <property type="entry name" value="Mito_gene_expr_regulator"/>
</dbReference>
<dbReference type="AlphaFoldDB" id="K1WW19"/>
<dbReference type="PANTHER" id="PTHR46920:SF1">
    <property type="entry name" value="PROTEIN MSS51 HOMOLOG, MITOCHONDRIAL-RELATED"/>
    <property type="match status" value="1"/>
</dbReference>
<dbReference type="SUPFAM" id="SSF144232">
    <property type="entry name" value="HIT/MYND zinc finger-like"/>
    <property type="match status" value="1"/>
</dbReference>
<keyword evidence="2 4" id="KW-0863">Zinc-finger</keyword>
<gene>
    <name evidence="6" type="ORF">MBM_04783</name>
</gene>
<evidence type="ECO:0000256" key="3">
    <source>
        <dbReference type="ARBA" id="ARBA00022833"/>
    </source>
</evidence>
<dbReference type="InterPro" id="IPR046824">
    <property type="entry name" value="Mss51-like_C"/>
</dbReference>
<evidence type="ECO:0000313" key="6">
    <source>
        <dbReference type="EMBL" id="EKD17206.1"/>
    </source>
</evidence>
<proteinExistence type="predicted"/>
<dbReference type="STRING" id="1072389.K1WW19"/>
<keyword evidence="7" id="KW-1185">Reference proteome</keyword>
<evidence type="ECO:0000313" key="7">
    <source>
        <dbReference type="Proteomes" id="UP000006753"/>
    </source>
</evidence>
<protein>
    <recommendedName>
        <fullName evidence="5">MYND-type domain-containing protein</fullName>
    </recommendedName>
</protein>
<dbReference type="Pfam" id="PF01753">
    <property type="entry name" value="zf-MYND"/>
    <property type="match status" value="1"/>
</dbReference>
<dbReference type="OMA" id="EEMFKFP"/>
<feature type="domain" description="MYND-type" evidence="5">
    <location>
        <begin position="20"/>
        <end position="59"/>
    </location>
</feature>
<dbReference type="GeneID" id="18760718"/>
<dbReference type="Pfam" id="PF20179">
    <property type="entry name" value="MSS51_C"/>
    <property type="match status" value="1"/>
</dbReference>
<evidence type="ECO:0000259" key="5">
    <source>
        <dbReference type="PROSITE" id="PS50865"/>
    </source>
</evidence>
<dbReference type="eggNOG" id="ENOG502S5VW">
    <property type="taxonomic scope" value="Eukaryota"/>
</dbReference>
<dbReference type="Proteomes" id="UP000006753">
    <property type="component" value="Unassembled WGS sequence"/>
</dbReference>
<evidence type="ECO:0000256" key="4">
    <source>
        <dbReference type="PROSITE-ProRule" id="PRU00134"/>
    </source>
</evidence>
<dbReference type="InterPro" id="IPR002893">
    <property type="entry name" value="Znf_MYND"/>
</dbReference>
<dbReference type="InParanoid" id="K1WW19"/>
<name>K1WW19_MARBU</name>